<proteinExistence type="predicted"/>
<feature type="compositionally biased region" description="Gly residues" evidence="1">
    <location>
        <begin position="103"/>
        <end position="115"/>
    </location>
</feature>
<protein>
    <submittedName>
        <fullName evidence="3">Uncharacterized protein</fullName>
    </submittedName>
</protein>
<organism evidence="2 3">
    <name type="scientific">Ditylenchus dipsaci</name>
    <dbReference type="NCBI Taxonomy" id="166011"/>
    <lineage>
        <taxon>Eukaryota</taxon>
        <taxon>Metazoa</taxon>
        <taxon>Ecdysozoa</taxon>
        <taxon>Nematoda</taxon>
        <taxon>Chromadorea</taxon>
        <taxon>Rhabditida</taxon>
        <taxon>Tylenchina</taxon>
        <taxon>Tylenchomorpha</taxon>
        <taxon>Sphaerularioidea</taxon>
        <taxon>Anguinidae</taxon>
        <taxon>Anguininae</taxon>
        <taxon>Ditylenchus</taxon>
    </lineage>
</organism>
<feature type="region of interest" description="Disordered" evidence="1">
    <location>
        <begin position="94"/>
        <end position="126"/>
    </location>
</feature>
<dbReference type="AlphaFoldDB" id="A0A915CZU9"/>
<evidence type="ECO:0000256" key="1">
    <source>
        <dbReference type="SAM" id="MobiDB-lite"/>
    </source>
</evidence>
<dbReference type="WBParaSite" id="jg14325">
    <property type="protein sequence ID" value="jg14325"/>
    <property type="gene ID" value="jg14325"/>
</dbReference>
<feature type="region of interest" description="Disordered" evidence="1">
    <location>
        <begin position="1"/>
        <end position="27"/>
    </location>
</feature>
<dbReference type="Proteomes" id="UP000887574">
    <property type="component" value="Unplaced"/>
</dbReference>
<evidence type="ECO:0000313" key="2">
    <source>
        <dbReference type="Proteomes" id="UP000887574"/>
    </source>
</evidence>
<sequence length="126" mass="13108">MLPSTESLEPQLHNGSAPSPASPPPRELQLVIAGDVRVQADEATIVVGEIKSSEIGARFALEQLHVRTLTMAFALKVLLTNLKTIHSHGLIITTRAAESGNNSGSGGSGGRGSAIGAGKQTKFKKK</sequence>
<name>A0A915CZU9_9BILA</name>
<keyword evidence="2" id="KW-1185">Reference proteome</keyword>
<reference evidence="3" key="1">
    <citation type="submission" date="2022-11" db="UniProtKB">
        <authorList>
            <consortium name="WormBaseParasite"/>
        </authorList>
    </citation>
    <scope>IDENTIFICATION</scope>
</reference>
<evidence type="ECO:0000313" key="3">
    <source>
        <dbReference type="WBParaSite" id="jg14325"/>
    </source>
</evidence>
<accession>A0A915CZU9</accession>